<dbReference type="GeneID" id="81422927"/>
<evidence type="ECO:0000313" key="2">
    <source>
        <dbReference type="EMBL" id="KAJ5175749.1"/>
    </source>
</evidence>
<reference evidence="2" key="1">
    <citation type="submission" date="2022-11" db="EMBL/GenBank/DDBJ databases">
        <authorList>
            <person name="Petersen C."/>
        </authorList>
    </citation>
    <scope>NUCLEOTIDE SEQUENCE</scope>
    <source>
        <strain evidence="2">IBT 26290</strain>
    </source>
</reference>
<dbReference type="PANTHER" id="PTHR21310">
    <property type="entry name" value="AMINOGLYCOSIDE PHOSPHOTRANSFERASE-RELATED-RELATED"/>
    <property type="match status" value="1"/>
</dbReference>
<organism evidence="2 3">
    <name type="scientific">Penicillium canariense</name>
    <dbReference type="NCBI Taxonomy" id="189055"/>
    <lineage>
        <taxon>Eukaryota</taxon>
        <taxon>Fungi</taxon>
        <taxon>Dikarya</taxon>
        <taxon>Ascomycota</taxon>
        <taxon>Pezizomycotina</taxon>
        <taxon>Eurotiomycetes</taxon>
        <taxon>Eurotiomycetidae</taxon>
        <taxon>Eurotiales</taxon>
        <taxon>Aspergillaceae</taxon>
        <taxon>Penicillium</taxon>
    </lineage>
</organism>
<feature type="domain" description="Aminoglycoside phosphotransferase" evidence="1">
    <location>
        <begin position="130"/>
        <end position="174"/>
    </location>
</feature>
<sequence>MFNRLPPVKFPSLGLLVKYGADTTVTEVETQYMVYKHLKGKVPVAEVFGWTEDGGQVFIYMSLIGGDTVEQRWAALNGEEREAVCGLDNQPLNDIFLSGHRNLAGPFHGADAVQRFQNGCGIEIDGDVSVVFTHDDLVPPNIVLSSGPNPVVAAILDWGQAGWYPAYWEYCKVRRVRPNPEYFDEDLDEEWNTKYLPTILDPVDDETVYHPWLWVVLSKGI</sequence>
<reference evidence="2" key="2">
    <citation type="journal article" date="2023" name="IMA Fungus">
        <title>Comparative genomic study of the Penicillium genus elucidates a diverse pangenome and 15 lateral gene transfer events.</title>
        <authorList>
            <person name="Petersen C."/>
            <person name="Sorensen T."/>
            <person name="Nielsen M.R."/>
            <person name="Sondergaard T.E."/>
            <person name="Sorensen J.L."/>
            <person name="Fitzpatrick D.A."/>
            <person name="Frisvad J.C."/>
            <person name="Nielsen K.L."/>
        </authorList>
    </citation>
    <scope>NUCLEOTIDE SEQUENCE</scope>
    <source>
        <strain evidence="2">IBT 26290</strain>
    </source>
</reference>
<dbReference type="InterPro" id="IPR011009">
    <property type="entry name" value="Kinase-like_dom_sf"/>
</dbReference>
<comment type="caution">
    <text evidence="2">The sequence shown here is derived from an EMBL/GenBank/DDBJ whole genome shotgun (WGS) entry which is preliminary data.</text>
</comment>
<accession>A0A9W9IDQ8</accession>
<name>A0A9W9IDQ8_9EURO</name>
<dbReference type="InterPro" id="IPR051678">
    <property type="entry name" value="AGP_Transferase"/>
</dbReference>
<dbReference type="Pfam" id="PF01636">
    <property type="entry name" value="APH"/>
    <property type="match status" value="1"/>
</dbReference>
<dbReference type="InterPro" id="IPR002575">
    <property type="entry name" value="Aminoglycoside_PTrfase"/>
</dbReference>
<keyword evidence="3" id="KW-1185">Reference proteome</keyword>
<dbReference type="OrthoDB" id="5404599at2759"/>
<dbReference type="Proteomes" id="UP001149163">
    <property type="component" value="Unassembled WGS sequence"/>
</dbReference>
<evidence type="ECO:0000313" key="3">
    <source>
        <dbReference type="Proteomes" id="UP001149163"/>
    </source>
</evidence>
<gene>
    <name evidence="2" type="ORF">N7482_001626</name>
</gene>
<evidence type="ECO:0000259" key="1">
    <source>
        <dbReference type="Pfam" id="PF01636"/>
    </source>
</evidence>
<dbReference type="RefSeq" id="XP_056547357.1">
    <property type="nucleotide sequence ID" value="XM_056683751.1"/>
</dbReference>
<dbReference type="PANTHER" id="PTHR21310:SF54">
    <property type="entry name" value="AMINOGLYCOSIDE PHOSPHOTRANSFERASE DOMAIN-CONTAINING PROTEIN"/>
    <property type="match status" value="1"/>
</dbReference>
<protein>
    <recommendedName>
        <fullName evidence="1">Aminoglycoside phosphotransferase domain-containing protein</fullName>
    </recommendedName>
</protein>
<dbReference type="AlphaFoldDB" id="A0A9W9IDQ8"/>
<dbReference type="SUPFAM" id="SSF56112">
    <property type="entry name" value="Protein kinase-like (PK-like)"/>
    <property type="match status" value="1"/>
</dbReference>
<proteinExistence type="predicted"/>
<dbReference type="EMBL" id="JAPQKN010000001">
    <property type="protein sequence ID" value="KAJ5175749.1"/>
    <property type="molecule type" value="Genomic_DNA"/>
</dbReference>